<keyword evidence="1" id="KW-0812">Transmembrane</keyword>
<dbReference type="Proteomes" id="UP000007800">
    <property type="component" value="Unassembled WGS sequence"/>
</dbReference>
<feature type="non-terminal residue" evidence="2">
    <location>
        <position position="1"/>
    </location>
</feature>
<reference evidence="2 3" key="1">
    <citation type="submission" date="2008-07" db="EMBL/GenBank/DDBJ databases">
        <authorList>
            <person name="El-Sayed N."/>
            <person name="Caler E."/>
            <person name="Inman J."/>
            <person name="Amedeo P."/>
            <person name="Hass B."/>
            <person name="Wortman J."/>
        </authorList>
    </citation>
    <scope>NUCLEOTIDE SEQUENCE [LARGE SCALE GENOMIC DNA]</scope>
    <source>
        <strain evidence="3">ATCC 50983 / TXsc</strain>
    </source>
</reference>
<evidence type="ECO:0000313" key="3">
    <source>
        <dbReference type="Proteomes" id="UP000007800"/>
    </source>
</evidence>
<keyword evidence="1" id="KW-0472">Membrane</keyword>
<dbReference type="AlphaFoldDB" id="C5LPB0"/>
<keyword evidence="3" id="KW-1185">Reference proteome</keyword>
<evidence type="ECO:0000256" key="1">
    <source>
        <dbReference type="SAM" id="Phobius"/>
    </source>
</evidence>
<proteinExistence type="predicted"/>
<gene>
    <name evidence="2" type="ORF">Pmar_PMAR022849</name>
</gene>
<organism evidence="3">
    <name type="scientific">Perkinsus marinus (strain ATCC 50983 / TXsc)</name>
    <dbReference type="NCBI Taxonomy" id="423536"/>
    <lineage>
        <taxon>Eukaryota</taxon>
        <taxon>Sar</taxon>
        <taxon>Alveolata</taxon>
        <taxon>Perkinsozoa</taxon>
        <taxon>Perkinsea</taxon>
        <taxon>Perkinsida</taxon>
        <taxon>Perkinsidae</taxon>
        <taxon>Perkinsus</taxon>
    </lineage>
</organism>
<keyword evidence="1" id="KW-1133">Transmembrane helix</keyword>
<dbReference type="GeneID" id="9039926"/>
<accession>C5LPB0</accession>
<evidence type="ECO:0000313" key="2">
    <source>
        <dbReference type="EMBL" id="EER01433.1"/>
    </source>
</evidence>
<sequence>IVVQPIVGRWSDSYVAGNPSRTRLPFLIVGAALLSASTVVIGYSLELGELLGDRGKLSYS</sequence>
<evidence type="ECO:0008006" key="4">
    <source>
        <dbReference type="Google" id="ProtNLM"/>
    </source>
</evidence>
<dbReference type="InParanoid" id="C5LPB0"/>
<name>C5LPB0_PERM5</name>
<dbReference type="EMBL" id="GG684078">
    <property type="protein sequence ID" value="EER01433.1"/>
    <property type="molecule type" value="Genomic_DNA"/>
</dbReference>
<dbReference type="OrthoDB" id="443618at2759"/>
<feature type="non-terminal residue" evidence="2">
    <location>
        <position position="60"/>
    </location>
</feature>
<feature type="transmembrane region" description="Helical" evidence="1">
    <location>
        <begin position="24"/>
        <end position="45"/>
    </location>
</feature>
<dbReference type="RefSeq" id="XP_002768715.1">
    <property type="nucleotide sequence ID" value="XM_002768669.1"/>
</dbReference>
<protein>
    <recommendedName>
        <fullName evidence="4">MFS transporter</fullName>
    </recommendedName>
</protein>